<evidence type="ECO:0000256" key="1">
    <source>
        <dbReference type="SAM" id="MobiDB-lite"/>
    </source>
</evidence>
<name>A0A8S5M396_9CAUD</name>
<feature type="region of interest" description="Disordered" evidence="1">
    <location>
        <begin position="108"/>
        <end position="132"/>
    </location>
</feature>
<reference evidence="2" key="1">
    <citation type="journal article" date="2021" name="Proc. Natl. Acad. Sci. U.S.A.">
        <title>A Catalog of Tens of Thousands of Viruses from Human Metagenomes Reveals Hidden Associations with Chronic Diseases.</title>
        <authorList>
            <person name="Tisza M.J."/>
            <person name="Buck C.B."/>
        </authorList>
    </citation>
    <scope>NUCLEOTIDE SEQUENCE</scope>
    <source>
        <strain evidence="2">CtOVO10</strain>
    </source>
</reference>
<proteinExistence type="predicted"/>
<feature type="compositionally biased region" description="Basic and acidic residues" evidence="1">
    <location>
        <begin position="108"/>
        <end position="120"/>
    </location>
</feature>
<dbReference type="SUPFAM" id="SSF46785">
    <property type="entry name" value="Winged helix' DNA-binding domain"/>
    <property type="match status" value="1"/>
</dbReference>
<dbReference type="InterPro" id="IPR036390">
    <property type="entry name" value="WH_DNA-bd_sf"/>
</dbReference>
<organism evidence="2">
    <name type="scientific">Siphoviridae sp. ctOVO10</name>
    <dbReference type="NCBI Taxonomy" id="2826311"/>
    <lineage>
        <taxon>Viruses</taxon>
        <taxon>Duplodnaviria</taxon>
        <taxon>Heunggongvirae</taxon>
        <taxon>Uroviricota</taxon>
        <taxon>Caudoviricetes</taxon>
    </lineage>
</organism>
<dbReference type="EMBL" id="BK014806">
    <property type="protein sequence ID" value="DAD76624.1"/>
    <property type="molecule type" value="Genomic_DNA"/>
</dbReference>
<sequence>MKYMTADTKVNGYMVYPRFLSTIDVSPTEKIVYVYLFNRARSSQRASRSGKFADQLGRVYIVYPIKDLATDTGFTERWVKKSLKELEEVGLIERKREGKNKPDKIYVKVPEESSKSEKGGEQSFTSEGNDASPVRGTIVHLLNIEEKKRKKVIKKAGDPPDGNAITPDFEDVSEYFLDAGCENRLASRFMNYYEGTGWMTKTGKFITNWKAFADMWIDREQEKQQYSEPEFNRL</sequence>
<protein>
    <submittedName>
        <fullName evidence="2">Replication initiator protein</fullName>
    </submittedName>
</protein>
<accession>A0A8S5M396</accession>
<evidence type="ECO:0000313" key="2">
    <source>
        <dbReference type="EMBL" id="DAD76624.1"/>
    </source>
</evidence>